<evidence type="ECO:0000256" key="5">
    <source>
        <dbReference type="ARBA" id="ARBA00022989"/>
    </source>
</evidence>
<keyword evidence="13" id="KW-1267">Proteomics identification</keyword>
<reference evidence="11" key="3">
    <citation type="submission" date="2025-09" db="UniProtKB">
        <authorList>
            <consortium name="Ensembl"/>
        </authorList>
    </citation>
    <scope>IDENTIFICATION</scope>
    <source>
        <strain evidence="11">Brown Norway</strain>
    </source>
</reference>
<keyword evidence="8 10" id="KW-0472">Membrane</keyword>
<reference evidence="11" key="1">
    <citation type="submission" date="2024-01" db="EMBL/GenBank/DDBJ databases">
        <title>GRCr8: a new rat reference genome assembly contstructed from accurate long reads and long range scaffolding.</title>
        <authorList>
            <person name="Doris P.A."/>
            <person name="Kalbfleisch T."/>
            <person name="Li K."/>
            <person name="Howe K."/>
            <person name="Wood J."/>
        </authorList>
    </citation>
    <scope>NUCLEOTIDE SEQUENCE [LARGE SCALE GENOMIC DNA]</scope>
    <source>
        <strain evidence="11">Brown Norway</strain>
    </source>
</reference>
<dbReference type="Ensembl" id="ENSRNOT00000163630.1">
    <property type="protein sequence ID" value="ENSRNOP00000106942.1"/>
    <property type="gene ID" value="ENSRNOG00000009462.8"/>
</dbReference>
<keyword evidence="6 9" id="KW-0175">Coiled coil</keyword>
<evidence type="ECO:0007829" key="13">
    <source>
        <dbReference type="PeptideAtlas" id="A0ABK0L9D0"/>
    </source>
</evidence>
<dbReference type="Gene3D" id="1.20.5.340">
    <property type="match status" value="1"/>
</dbReference>
<reference evidence="11" key="2">
    <citation type="submission" date="2025-08" db="UniProtKB">
        <authorList>
            <consortium name="Ensembl"/>
        </authorList>
    </citation>
    <scope>IDENTIFICATION</scope>
    <source>
        <strain evidence="11">Brown Norway</strain>
    </source>
</reference>
<evidence type="ECO:0000256" key="8">
    <source>
        <dbReference type="ARBA" id="ARBA00023136"/>
    </source>
</evidence>
<evidence type="ECO:0000256" key="4">
    <source>
        <dbReference type="ARBA" id="ARBA00022692"/>
    </source>
</evidence>
<evidence type="ECO:0000256" key="7">
    <source>
        <dbReference type="ARBA" id="ARBA00023128"/>
    </source>
</evidence>
<name>A0ABK0L9D0_RAT</name>
<dbReference type="Proteomes" id="UP000002494">
    <property type="component" value="Chromosome 1"/>
</dbReference>
<comment type="similarity">
    <text evidence="3">Belongs to the CCDC90 family.</text>
</comment>
<feature type="coiled-coil region" evidence="9">
    <location>
        <begin position="134"/>
        <end position="161"/>
    </location>
</feature>
<accession>A0ABK0L9D0</accession>
<protein>
    <submittedName>
        <fullName evidence="11">Coiled-coil domain containing 90B</fullName>
    </submittedName>
</protein>
<keyword evidence="12" id="KW-1185">Reference proteome</keyword>
<evidence type="ECO:0000256" key="10">
    <source>
        <dbReference type="SAM" id="Phobius"/>
    </source>
</evidence>
<gene>
    <name evidence="11" type="primary">Ccdc90b</name>
</gene>
<keyword evidence="5 10" id="KW-1133">Transmembrane helix</keyword>
<dbReference type="PANTHER" id="PTHR14360">
    <property type="entry name" value="PROTEIN FMP32, MITOCHONDRIAL"/>
    <property type="match status" value="1"/>
</dbReference>
<dbReference type="RGD" id="1308637">
    <property type="gene designation" value="Ccdc90b"/>
</dbReference>
<organism evidence="11 12">
    <name type="scientific">Rattus norvegicus</name>
    <name type="common">Rat</name>
    <dbReference type="NCBI Taxonomy" id="10116"/>
    <lineage>
        <taxon>Eukaryota</taxon>
        <taxon>Metazoa</taxon>
        <taxon>Chordata</taxon>
        <taxon>Craniata</taxon>
        <taxon>Vertebrata</taxon>
        <taxon>Euteleostomi</taxon>
        <taxon>Mammalia</taxon>
        <taxon>Eutheria</taxon>
        <taxon>Euarchontoglires</taxon>
        <taxon>Glires</taxon>
        <taxon>Rodentia</taxon>
        <taxon>Myomorpha</taxon>
        <taxon>Muroidea</taxon>
        <taxon>Muridae</taxon>
        <taxon>Murinae</taxon>
        <taxon>Rattus</taxon>
    </lineage>
</organism>
<proteinExistence type="evidence at protein level"/>
<evidence type="ECO:0000256" key="6">
    <source>
        <dbReference type="ARBA" id="ARBA00023054"/>
    </source>
</evidence>
<evidence type="ECO:0000256" key="1">
    <source>
        <dbReference type="ARBA" id="ARBA00004173"/>
    </source>
</evidence>
<dbReference type="PANTHER" id="PTHR14360:SF14">
    <property type="entry name" value="COILED-COIL DOMAIN-CONTAINING PROTEIN 90B, MITOCHONDRIAL"/>
    <property type="match status" value="1"/>
</dbReference>
<evidence type="ECO:0000256" key="3">
    <source>
        <dbReference type="ARBA" id="ARBA00007224"/>
    </source>
</evidence>
<dbReference type="Pfam" id="PF07798">
    <property type="entry name" value="CCDC90-like"/>
    <property type="match status" value="1"/>
</dbReference>
<evidence type="ECO:0000313" key="11">
    <source>
        <dbReference type="Ensembl" id="ENSRNOP00000106942.1"/>
    </source>
</evidence>
<dbReference type="GeneTree" id="ENSGT00940000155453"/>
<feature type="transmembrane region" description="Helical" evidence="10">
    <location>
        <begin position="216"/>
        <end position="235"/>
    </location>
</feature>
<keyword evidence="7" id="KW-0496">Mitochondrion</keyword>
<keyword evidence="4 10" id="KW-0812">Transmembrane</keyword>
<comment type="subcellular location">
    <subcellularLocation>
        <location evidence="2">Membrane</location>
    </subcellularLocation>
    <subcellularLocation>
        <location evidence="1">Mitochondrion</location>
    </subcellularLocation>
</comment>
<evidence type="ECO:0000313" key="12">
    <source>
        <dbReference type="Proteomes" id="UP000002494"/>
    </source>
</evidence>
<evidence type="ECO:0000256" key="9">
    <source>
        <dbReference type="SAM" id="Coils"/>
    </source>
</evidence>
<evidence type="ECO:0000256" key="2">
    <source>
        <dbReference type="ARBA" id="ARBA00004370"/>
    </source>
</evidence>
<dbReference type="InterPro" id="IPR024461">
    <property type="entry name" value="CCDC90-like"/>
</dbReference>
<sequence length="238" mass="27630">MRNRWIWRFLRPECSGIRWISSPHGRLSPALRRGFLTTTTKSDYDRRPVEITPLEQRKLTFDTHALVQDLETHGFDKGQAQTIVSVLSTLSNVSLDTVYKEMVTKAQQEITIQQLMAHLDSIRKDMVILEKSEFANLRAENEKMKIELDQVKQQLINETSRIRADNRLDINLERSRVTDMDMQTKSIISETSNKIDTEIASLKTLMESSKLETIRYLAASVFTCLAIALGFYRFWKEN</sequence>